<feature type="compositionally biased region" description="Basic and acidic residues" evidence="4">
    <location>
        <begin position="498"/>
        <end position="508"/>
    </location>
</feature>
<feature type="non-terminal residue" evidence="6">
    <location>
        <position position="1"/>
    </location>
</feature>
<feature type="non-terminal residue" evidence="6">
    <location>
        <position position="684"/>
    </location>
</feature>
<feature type="region of interest" description="Disordered" evidence="4">
    <location>
        <begin position="524"/>
        <end position="568"/>
    </location>
</feature>
<dbReference type="InterPro" id="IPR026188">
    <property type="entry name" value="Lebercilin-like"/>
</dbReference>
<evidence type="ECO:0000256" key="2">
    <source>
        <dbReference type="ARBA" id="ARBA00023054"/>
    </source>
</evidence>
<keyword evidence="7" id="KW-1185">Reference proteome</keyword>
<evidence type="ECO:0000313" key="6">
    <source>
        <dbReference type="EMBL" id="NXX77191.1"/>
    </source>
</evidence>
<comment type="similarity">
    <text evidence="1">Belongs to the LCA5 family.</text>
</comment>
<feature type="coiled-coil region" evidence="3">
    <location>
        <begin position="115"/>
        <end position="301"/>
    </location>
</feature>
<feature type="compositionally biased region" description="Polar residues" evidence="4">
    <location>
        <begin position="33"/>
        <end position="48"/>
    </location>
</feature>
<dbReference type="GO" id="GO:0005930">
    <property type="term" value="C:axoneme"/>
    <property type="evidence" value="ECO:0007669"/>
    <property type="project" value="TreeGrafter"/>
</dbReference>
<evidence type="ECO:0000313" key="7">
    <source>
        <dbReference type="Proteomes" id="UP000654395"/>
    </source>
</evidence>
<dbReference type="Proteomes" id="UP000654395">
    <property type="component" value="Unassembled WGS sequence"/>
</dbReference>
<feature type="region of interest" description="Disordered" evidence="4">
    <location>
        <begin position="480"/>
        <end position="512"/>
    </location>
</feature>
<protein>
    <submittedName>
        <fullName evidence="6">LCA5 protein</fullName>
    </submittedName>
</protein>
<feature type="coiled-coil region" evidence="3">
    <location>
        <begin position="390"/>
        <end position="417"/>
    </location>
</feature>
<dbReference type="AlphaFoldDB" id="A0A852KE78"/>
<keyword evidence="2 3" id="KW-0175">Coiled coil</keyword>
<evidence type="ECO:0000259" key="5">
    <source>
        <dbReference type="Pfam" id="PF15619"/>
    </source>
</evidence>
<feature type="domain" description="Lebercilin" evidence="5">
    <location>
        <begin position="103"/>
        <end position="295"/>
    </location>
</feature>
<dbReference type="PANTHER" id="PTHR16650">
    <property type="entry name" value="C21ORF13-RELATED"/>
    <property type="match status" value="1"/>
</dbReference>
<evidence type="ECO:0000256" key="3">
    <source>
        <dbReference type="SAM" id="Coils"/>
    </source>
</evidence>
<organism evidence="6 7">
    <name type="scientific">Urocolius indicus</name>
    <name type="common">Red-faced mousebird</name>
    <name type="synonym">Colius indicus</name>
    <dbReference type="NCBI Taxonomy" id="458196"/>
    <lineage>
        <taxon>Eukaryota</taxon>
        <taxon>Metazoa</taxon>
        <taxon>Chordata</taxon>
        <taxon>Craniata</taxon>
        <taxon>Vertebrata</taxon>
        <taxon>Euteleostomi</taxon>
        <taxon>Archelosauria</taxon>
        <taxon>Archosauria</taxon>
        <taxon>Dinosauria</taxon>
        <taxon>Saurischia</taxon>
        <taxon>Theropoda</taxon>
        <taxon>Coelurosauria</taxon>
        <taxon>Aves</taxon>
        <taxon>Neognathae</taxon>
        <taxon>Neoaves</taxon>
        <taxon>Telluraves</taxon>
        <taxon>Coraciimorphae</taxon>
        <taxon>Coliiformes</taxon>
        <taxon>Coliidae</taxon>
        <taxon>Urocolius</taxon>
    </lineage>
</organism>
<feature type="region of interest" description="Disordered" evidence="4">
    <location>
        <begin position="648"/>
        <end position="668"/>
    </location>
</feature>
<dbReference type="OrthoDB" id="2123794at2759"/>
<dbReference type="GO" id="GO:0042073">
    <property type="term" value="P:intraciliary transport"/>
    <property type="evidence" value="ECO:0007669"/>
    <property type="project" value="TreeGrafter"/>
</dbReference>
<gene>
    <name evidence="6" type="primary">Lca5</name>
    <name evidence="6" type="ORF">UROIND_R09519</name>
</gene>
<evidence type="ECO:0000256" key="4">
    <source>
        <dbReference type="SAM" id="MobiDB-lite"/>
    </source>
</evidence>
<proteinExistence type="inferred from homology"/>
<dbReference type="PANTHER" id="PTHR16650:SF10">
    <property type="entry name" value="LEBERCILIN"/>
    <property type="match status" value="1"/>
</dbReference>
<name>A0A852KE78_UROIN</name>
<dbReference type="InterPro" id="IPR028933">
    <property type="entry name" value="Lebercilin_dom"/>
</dbReference>
<sequence length="684" mass="79523">MEERVRSSDSEHDRKSDEDKNSDSYYSDEDNASHSSDQSPTLSYPSTSQEKRHHKTQASNSLVPCQATKKLGSKYASSKRGTRWGFRSQSLTRDSPAKDIDLVTKRVLSARLLKINELRNELTELHIKLDELQKENRALKRLQHRQEKALNKFEDTENEISQLLARHNNEMRILRERLRKSQERERATERRLKDAEDELYRTKTVLQKLQKLSADKHLAERGELAKKLAYAESRLEDSEKRIKDLEKNLELSGSSFQRELQSKKKKMYEVQEENRVLQEQLHQLNQKLKEKERELEAKNIYANRMLKLSPRKDMDIAQRKRANNQNIKRGAQLTKSVQTSGYFSPVDFLPESELVCGDTENKKEEIPPKIEKETQDKGWKEQADLLRQDQDEEREEKMKHFQEIKALEERVQKLHDEWEKEDYDKVSKESNFFLNKEEKSKMETEIHKTEVERGGLEALEERHKRELLLARMQEIDREIQNVTNTKPASQAPLINTARKSDPQEKPEKTNQLFEIPGKITNVLLVDDSQDDATRAQGQKQRNSRTADSSSELMFGSYAPSFGKGSRRPSWLTQKSINLEENVKENADFNSKKEKKSNLMEQLFGNSASTVLLSKNNDTTPFGIDWDSGNTPLANKTSKVKVREDNELFGEGRRLSRHHVQHTTNKPGVKTLGSLEDEIEEVVLQ</sequence>
<feature type="region of interest" description="Disordered" evidence="4">
    <location>
        <begin position="1"/>
        <end position="79"/>
    </location>
</feature>
<accession>A0A852KE78</accession>
<feature type="region of interest" description="Disordered" evidence="4">
    <location>
        <begin position="359"/>
        <end position="380"/>
    </location>
</feature>
<dbReference type="EMBL" id="WBNH01003436">
    <property type="protein sequence ID" value="NXX77191.1"/>
    <property type="molecule type" value="Genomic_DNA"/>
</dbReference>
<dbReference type="Pfam" id="PF15619">
    <property type="entry name" value="Lebercilin"/>
    <property type="match status" value="1"/>
</dbReference>
<evidence type="ECO:0000256" key="1">
    <source>
        <dbReference type="ARBA" id="ARBA00010229"/>
    </source>
</evidence>
<feature type="compositionally biased region" description="Basic and acidic residues" evidence="4">
    <location>
        <begin position="1"/>
        <end position="22"/>
    </location>
</feature>
<comment type="caution">
    <text evidence="6">The sequence shown here is derived from an EMBL/GenBank/DDBJ whole genome shotgun (WGS) entry which is preliminary data.</text>
</comment>
<reference evidence="6" key="1">
    <citation type="submission" date="2020-02" db="EMBL/GenBank/DDBJ databases">
        <title>Bird 10,000 Genomes (B10K) Project - Family phase.</title>
        <authorList>
            <person name="Zhang G."/>
        </authorList>
    </citation>
    <scope>NUCLEOTIDE SEQUENCE</scope>
    <source>
        <strain evidence="6">B10K-DU-030-59</strain>
    </source>
</reference>
<feature type="compositionally biased region" description="Polar residues" evidence="4">
    <location>
        <begin position="535"/>
        <end position="551"/>
    </location>
</feature>